<feature type="region of interest" description="Disordered" evidence="15">
    <location>
        <begin position="3106"/>
        <end position="3127"/>
    </location>
</feature>
<keyword evidence="21" id="KW-1185">Reference proteome</keyword>
<dbReference type="GO" id="GO:0003887">
    <property type="term" value="F:DNA-directed DNA polymerase activity"/>
    <property type="evidence" value="ECO:0007669"/>
    <property type="project" value="UniProtKB-KW"/>
</dbReference>
<dbReference type="SMART" id="SM00486">
    <property type="entry name" value="POLBc"/>
    <property type="match status" value="1"/>
</dbReference>
<evidence type="ECO:0000256" key="4">
    <source>
        <dbReference type="ARBA" id="ARBA00021589"/>
    </source>
</evidence>
<dbReference type="InterPro" id="IPR036397">
    <property type="entry name" value="RNaseH_sf"/>
</dbReference>
<sequence length="3650" mass="393685">MISPVFDVPSLRSRFISLIEYPPWTHIQAFPYFYVPYDEDLPTNVYEGGIFLRQLAIGLNAALQESLSPPQIEVPPTDQAGNATSTTVTTSIPAEAHSDRGHHGRSARQRPPGKQQFVHNTQIVKAIPIYGYHPKESLFIKIMLYNPQHVARASLLLQSGLVMKRCFQPYESHVPFLLQIKIDLNLFGMGHIRLSRVLFRDPLPIQSRPTRKGWRKSVITAEYEETDPSLQLDPQSLQQISNDDSLSQASDSSIAADLSTFWTTSSTSSSLLWSNQQMIGYQRPPKRQTTCQLEADGVVEHVLNRGKAVRVALADAAPTDQLQPSLLPMWEEESERCGGHVPLRPSSPPRSPAQLCPHVERDVSTKILSNLKSRDTSLWTLPAPSVPATPASPSVIPGTPVSMAVASPSSHSVLPDMEVEEPQKQRTDSHLVKLQEEETDISNKAAAKYQVSTNISQEPEYIVTSTPMLTPSSLPEAGMLTQLAQAAADCLTPPAAHIPTTNNVVFSDPTVPSAPSLLNSQEAAFDLTSPYVPNMQQLAFQLHHEDTAASPVALTARGLPSDFEIEGLVDFVHLSQLVIMQLPAGRTDDGLHPDASSEEDEAEAVGMEVQEDCVDWEPEALGLGGLKARADHIVGEADVTAGHNVSDIERAEQGLDEGLGDNKSVVQGSSRPYDYAGDIVAVSPGDHHVVDSDDSQAGDPQHDHDLGLTSHVMQPFLNSISVAQGSGVDNQVKDNEATGAEVPKKDIRRILDGSRGRKTLVHDELRGRDDAGPEGPSPILHHDQHMTHGQVNILTSEAAEAAVDSPILADRNGNKTSEMVRSIATLAESPLAVEEQDTSEWLFRDRYNVDSPEHLVDDEGRQKCSDPSRGQDAISPNADQHSNSALIDEIEDDEHHAAVHTKVAGSSIQLGSPELLSPSGRRKQRSRSLSQASYSPLQVVPSPSQACYQNDRLGLSRTAGAVHKNKSAPFAPLQQHEKSQQITCSTPGEDGHHQHTGAPDNTAHHHVPFRLLPKRLRGQPAAGSMDQAQQPRLPVLERPISNAFNQLVKEQQQARQVPTPDMAPTFLQVQRLDMNNAAAFATCSQYHTLVSPLPTGHTASTSGATGWKLPLIPSSADHLPTVHGFIPHHDALHPGQSLQAGEASLSALQGMHQPNQPTTETSATDLSTFVSAPDGQAPPLKRWRRLPQYDGAADDKDEEDEEDEEGGEDEEKGKKRHEVEEHGENASTSAVHCKSTLSGVQAGIKGRSVDGRNIARGHHLHGQVHPALLRPFKRPRRISSCGLEAPLQAPSFKQQPAASSMNIVSSISSTQNEGPADQEDVGMLHKESVLGRRRDAAVIVQASEKPPAGQSSSHGQQLSDTVLGNGALISDQEEWLEPLEVPADLSVSDIWNTLENHDVLDLDPTDNLGSPEEAGLGEAVQSVQLPTFSPQAVYPIEPLLSHPVVLTLASAQTLTSVEAIGGEKAGSAQDYGSNEFQEDGLLSDNLMWEMLDCTTTSSSTAGGNDTACGAAAAAVDTAARHHNQTIGCSNSAPTSNLMVPHGDTCSLLVKGFPQSLSNESILPTASCHPGLSPHDTDENHSLPYNRDEQNDAATVSVAPLPGRTATVSVAPLPGRTAEEEAPPLLDHWQSSRSVQIIADSIANHSYRHNDYSKGFVPEVSLILSPTSPIINRGGSEVTLLTAAPQNVNFDTRVLQIEYQTKVSQGLTAATTLSGSTAFNQDPQSLPETPRLLRAAASAVSKEPLDGLSEHQQETPQIMKPTTSVTPAILKAPQGADDSTLWQTLLSRMTDPAFTSPGPTPTLHSVAPGSQHATVSNSSKTYIPNSALPAAGNAIVAEEGRQQVFPDSYPKALIDKRIAGHSIPDATENERPAPAASLLLELASAPLPFSTVVPDTAAAYLLDSGMTSVVLGTAAAHLMDSRMTYVVPGTDVFERIQDGTSMTASRHNLHRASMKTPPTIKVMRDLMAELDSIATPHPNEAEAVDRGAVAAELDCIAIPHPNKAEAVDRGAVAADLDSIATPHPNKAEAVDRGAVAAEPALRLNKLLCTAVTEPPEQGSEDVVIEDCSGLLISSTGLICLRPRSKPPSPEEALISIRADYGLMSVVHQEPFYGNLDDVPPRPTVFAGREFRIPSSVDIPHFLTTHPLQPLQMRSETVPAGGSNSRGRMPHIMTFKSLLLSQYPQLSRTSSMIAATKLSLGTRRQRGLAFTPAIQPPSSTEINAWLTINPSTKMQRALLQSGSAYGRGNVQLTPGAHDGDTDALFQLDPNTGALLLVPTHSNLSVAISQAGGEAVHHSTPYASPPVDGLGSLLGTPDLILASAIASLPEVPSDNHPDHSASRAREGPEDPRGDKATNEEESYEVDGVPFMRPASPKYDQRSGFYQESAPVPVLVSDPDGSDRFWGKSAPERHDTSIFRPGVVTAAPSQRNARLKMQISLQQSVPARRNLGSSFQTPLNAPPDGSGYASGLPSTIAPTPGPDRAMLISSNDNVAGMEGHPTSLLHPRLPASTALDCSQQLHSLSQQQNGQQQQGSTPQDSGKDSGMSSPEPAAAAAVPCILSAGETLAAPPSAFKGTATLRTQAQQLSLISPLKPQRGPSAATPPSQRGFRRAEVQSGEQMTVLAIEVMGGCRSGLLPDPKHDKVRCILLMVMEDGVEDDIRKIQSGMPSPYLTRAMMLEDERVNKPSALNSDGLNHHERAVGLPSSAVQYSEKAAGNAPNKCGDGDDRDLVMKILKAEANNEPTSRASGFKTADALMDCHQVEYFKDETAMLEAFCQAVLTLDPDVIMGWEMQKGSLGYLAERANVLSLNLLRKMSRTPETASFKERQDDEYGRNHASGLHCTGRVLLNLWRIMRGELKLGSYTFENCVAAILRLRVPCITLQQLAAWFSAGPALGRWRVVSTLVRRCRLSLAMVSELDLLGRTAEMARTFGIDLFSVLSRGSQYRVESMLLRLAHSQNYLAPSPSREQVGSQPALEALPLILEPESRMYCSPVIVLDFQSLYPSLVIAYNLCYSTCLGRPQHAAASQSHPIRLGCMNYAIPQDFSQTLCSAIHGNGSETFDELPFHTTPNGMAYVKPAIRPGVLPRMLSEILDTRIMVKAAMKRWAARSPPSHTAGQHGAKGSASLTPTPFSRRVLQRILNARQFSLKMIANVTYGYTSASFSGRMPFAELADSIVETGRHTLQSAMDMVNSHPTWGARVVYGDTDSMFVLMEGRSREDAFTIGAEIAAAVTAANPAPVTLKMEKVYHPCVLQTKKRYVGLMYESAKQAQPSLDAKGIESVRRDSCPAVTKMLEQSLRLLFTCKDLSKVKSYVEQQWSKILSNRVSIQDFVFCREVRLGTYSVNAATIPPAAVVATRAMAMDPRAEPLYAERVPFVVVYGQPGSRLVDQAVDPKELVESGGRLRLNAVYYITKQIIPALERVFSLVGADVRSWFAAMPRSLRMVPQKRPASSLGLHQADPAPTHMTRWQAHKGPLIEQRPTLFGRSGRGLLAPPQHRQGVMEQYWLSRHCAVCDELTMPEKPLCLRCIADPVASVATLMARVSRLERQHTHMVRMCLHCGGGGGGTSWGGCIQGDPVGNTTSAHPVVAEAGSSHRDDRSVHGIMALGSGTLVKSVVCESLDCGIYFERSKLAHELKALAALAAATCHLFGV</sequence>
<dbReference type="InterPro" id="IPR006172">
    <property type="entry name" value="DNA-dir_DNA_pol_B"/>
</dbReference>
<keyword evidence="8" id="KW-0227">DNA damage</keyword>
<keyword evidence="5" id="KW-0808">Transferase</keyword>
<feature type="region of interest" description="Disordered" evidence="15">
    <location>
        <begin position="2447"/>
        <end position="2484"/>
    </location>
</feature>
<evidence type="ECO:0000256" key="13">
    <source>
        <dbReference type="ARBA" id="ARBA00023204"/>
    </source>
</evidence>
<dbReference type="CDD" id="cd05534">
    <property type="entry name" value="POLBc_zeta"/>
    <property type="match status" value="1"/>
</dbReference>
<dbReference type="GO" id="GO:0005634">
    <property type="term" value="C:nucleus"/>
    <property type="evidence" value="ECO:0007669"/>
    <property type="project" value="TreeGrafter"/>
</dbReference>
<dbReference type="EMBL" id="BEGY01000049">
    <property type="protein sequence ID" value="GAX80194.1"/>
    <property type="molecule type" value="Genomic_DNA"/>
</dbReference>
<dbReference type="STRING" id="1157962.A0A250XAU5"/>
<dbReference type="GO" id="GO:0046872">
    <property type="term" value="F:metal ion binding"/>
    <property type="evidence" value="ECO:0007669"/>
    <property type="project" value="UniProtKB-KW"/>
</dbReference>
<dbReference type="GO" id="GO:0000724">
    <property type="term" value="P:double-strand break repair via homologous recombination"/>
    <property type="evidence" value="ECO:0007669"/>
    <property type="project" value="TreeGrafter"/>
</dbReference>
<dbReference type="PANTHER" id="PTHR45812:SF1">
    <property type="entry name" value="DNA POLYMERASE ZETA CATALYTIC SUBUNIT"/>
    <property type="match status" value="1"/>
</dbReference>
<comment type="cofactor">
    <cofactor evidence="1">
        <name>[4Fe-4S] cluster</name>
        <dbReference type="ChEBI" id="CHEBI:49883"/>
    </cofactor>
</comment>
<dbReference type="Gene3D" id="3.30.420.10">
    <property type="entry name" value="Ribonuclease H-like superfamily/Ribonuclease H"/>
    <property type="match status" value="1"/>
</dbReference>
<dbReference type="GO" id="GO:0016035">
    <property type="term" value="C:zeta DNA polymerase complex"/>
    <property type="evidence" value="ECO:0007669"/>
    <property type="project" value="InterPro"/>
</dbReference>
<keyword evidence="9" id="KW-0862">Zinc</keyword>
<feature type="domain" description="DNA polymerase delta/zeta catalytic subunit N-terminal" evidence="19">
    <location>
        <begin position="110"/>
        <end position="150"/>
    </location>
</feature>
<dbReference type="GO" id="GO:0003677">
    <property type="term" value="F:DNA binding"/>
    <property type="evidence" value="ECO:0007669"/>
    <property type="project" value="InterPro"/>
</dbReference>
<evidence type="ECO:0000256" key="3">
    <source>
        <dbReference type="ARBA" id="ARBA00012417"/>
    </source>
</evidence>
<evidence type="ECO:0000256" key="15">
    <source>
        <dbReference type="SAM" id="MobiDB-lite"/>
    </source>
</evidence>
<comment type="catalytic activity">
    <reaction evidence="14">
        <text>DNA(n) + a 2'-deoxyribonucleoside 5'-triphosphate = DNA(n+1) + diphosphate</text>
        <dbReference type="Rhea" id="RHEA:22508"/>
        <dbReference type="Rhea" id="RHEA-COMP:17339"/>
        <dbReference type="Rhea" id="RHEA-COMP:17340"/>
        <dbReference type="ChEBI" id="CHEBI:33019"/>
        <dbReference type="ChEBI" id="CHEBI:61560"/>
        <dbReference type="ChEBI" id="CHEBI:173112"/>
        <dbReference type="EC" id="2.7.7.7"/>
    </reaction>
</comment>
<dbReference type="Gene3D" id="1.10.132.60">
    <property type="entry name" value="DNA polymerase family B, C-terminal domain"/>
    <property type="match status" value="1"/>
</dbReference>
<dbReference type="GO" id="GO:0051536">
    <property type="term" value="F:iron-sulfur cluster binding"/>
    <property type="evidence" value="ECO:0007669"/>
    <property type="project" value="UniProtKB-KW"/>
</dbReference>
<feature type="compositionally biased region" description="Basic and acidic residues" evidence="15">
    <location>
        <begin position="1211"/>
        <end position="1224"/>
    </location>
</feature>
<evidence type="ECO:0000256" key="11">
    <source>
        <dbReference type="ARBA" id="ARBA00023004"/>
    </source>
</evidence>
<reference evidence="20 21" key="1">
    <citation type="submission" date="2017-08" db="EMBL/GenBank/DDBJ databases">
        <title>Acidophilic green algal genome provides insights into adaptation to an acidic environment.</title>
        <authorList>
            <person name="Hirooka S."/>
            <person name="Hirose Y."/>
            <person name="Kanesaki Y."/>
            <person name="Higuchi S."/>
            <person name="Fujiwara T."/>
            <person name="Onuma R."/>
            <person name="Era A."/>
            <person name="Ohbayashi R."/>
            <person name="Uzuka A."/>
            <person name="Nozaki H."/>
            <person name="Yoshikawa H."/>
            <person name="Miyagishima S.Y."/>
        </authorList>
    </citation>
    <scope>NUCLEOTIDE SEQUENCE [LARGE SCALE GENOMIC DNA]</scope>
    <source>
        <strain evidence="20 21">NIES-2499</strain>
    </source>
</reference>
<evidence type="ECO:0000256" key="2">
    <source>
        <dbReference type="ARBA" id="ARBA00005755"/>
    </source>
</evidence>
<feature type="region of interest" description="Disordered" evidence="15">
    <location>
        <begin position="968"/>
        <end position="1005"/>
    </location>
</feature>
<dbReference type="InterPro" id="IPR006133">
    <property type="entry name" value="DNA-dir_DNA_pol_B_exonuc"/>
</dbReference>
<name>A0A250XAU5_9CHLO</name>
<dbReference type="FunFam" id="1.10.132.60:FF:000007">
    <property type="entry name" value="DNA polymerase"/>
    <property type="match status" value="1"/>
</dbReference>
<dbReference type="InterPro" id="IPR023211">
    <property type="entry name" value="DNA_pol_palm_dom_sf"/>
</dbReference>
<dbReference type="InterPro" id="IPR030559">
    <property type="entry name" value="PolZ_Rev3"/>
</dbReference>
<feature type="region of interest" description="Disordered" evidence="15">
    <location>
        <begin position="69"/>
        <end position="88"/>
    </location>
</feature>
<dbReference type="PROSITE" id="PS00116">
    <property type="entry name" value="DNA_POLYMERASE_B"/>
    <property type="match status" value="1"/>
</dbReference>
<evidence type="ECO:0000259" key="18">
    <source>
        <dbReference type="Pfam" id="PF14260"/>
    </source>
</evidence>
<feature type="compositionally biased region" description="Basic and acidic residues" evidence="15">
    <location>
        <begin position="853"/>
        <end position="866"/>
    </location>
</feature>
<dbReference type="Gene3D" id="3.90.1600.10">
    <property type="entry name" value="Palm domain of DNA polymerase"/>
    <property type="match status" value="1"/>
</dbReference>
<dbReference type="Proteomes" id="UP000232323">
    <property type="component" value="Unassembled WGS sequence"/>
</dbReference>
<comment type="caution">
    <text evidence="20">The sequence shown here is derived from an EMBL/GenBank/DDBJ whole genome shotgun (WGS) entry which is preliminary data.</text>
</comment>
<keyword evidence="6" id="KW-0548">Nucleotidyltransferase</keyword>
<keyword evidence="13" id="KW-0234">DNA repair</keyword>
<dbReference type="Gene3D" id="3.30.342.10">
    <property type="entry name" value="DNA Polymerase, chain B, domain 1"/>
    <property type="match status" value="1"/>
</dbReference>
<feature type="region of interest" description="Disordered" evidence="15">
    <location>
        <begin position="2516"/>
        <end position="2550"/>
    </location>
</feature>
<dbReference type="Pfam" id="PF14260">
    <property type="entry name" value="zf-C4pol"/>
    <property type="match status" value="1"/>
</dbReference>
<dbReference type="GO" id="GO:0042276">
    <property type="term" value="P:error-prone translesion synthesis"/>
    <property type="evidence" value="ECO:0007669"/>
    <property type="project" value="TreeGrafter"/>
</dbReference>
<evidence type="ECO:0000256" key="9">
    <source>
        <dbReference type="ARBA" id="ARBA00022833"/>
    </source>
</evidence>
<dbReference type="Pfam" id="PF03104">
    <property type="entry name" value="DNA_pol_B_exo1"/>
    <property type="match status" value="1"/>
</dbReference>
<keyword evidence="11" id="KW-0408">Iron</keyword>
<feature type="domain" description="C4-type zinc-finger of DNA polymerase delta" evidence="18">
    <location>
        <begin position="3509"/>
        <end position="3627"/>
    </location>
</feature>
<feature type="region of interest" description="Disordered" evidence="15">
    <location>
        <begin position="1789"/>
        <end position="1816"/>
    </location>
</feature>
<evidence type="ECO:0000256" key="10">
    <source>
        <dbReference type="ARBA" id="ARBA00022932"/>
    </source>
</evidence>
<feature type="compositionally biased region" description="Polar residues" evidence="15">
    <location>
        <begin position="927"/>
        <end position="945"/>
    </location>
</feature>
<dbReference type="InterPro" id="IPR056435">
    <property type="entry name" value="DPOD/Z_N"/>
</dbReference>
<feature type="compositionally biased region" description="Low complexity" evidence="15">
    <location>
        <begin position="2516"/>
        <end position="2536"/>
    </location>
</feature>
<feature type="region of interest" description="Disordered" evidence="15">
    <location>
        <begin position="2326"/>
        <end position="2379"/>
    </location>
</feature>
<feature type="region of interest" description="Disordered" evidence="15">
    <location>
        <begin position="903"/>
        <end position="945"/>
    </location>
</feature>
<dbReference type="InterPro" id="IPR006134">
    <property type="entry name" value="DNA-dir_DNA_pol_B_multi_dom"/>
</dbReference>
<evidence type="ECO:0000313" key="20">
    <source>
        <dbReference type="EMBL" id="GAX80194.1"/>
    </source>
</evidence>
<evidence type="ECO:0000256" key="7">
    <source>
        <dbReference type="ARBA" id="ARBA00022723"/>
    </source>
</evidence>
<dbReference type="InterPro" id="IPR042087">
    <property type="entry name" value="DNA_pol_B_thumb"/>
</dbReference>
<feature type="region of interest" description="Disordered" evidence="15">
    <location>
        <begin position="94"/>
        <end position="115"/>
    </location>
</feature>
<evidence type="ECO:0000313" key="21">
    <source>
        <dbReference type="Proteomes" id="UP000232323"/>
    </source>
</evidence>
<gene>
    <name evidence="20" type="ORF">CEUSTIGMA_g7632.t1</name>
</gene>
<dbReference type="SUPFAM" id="SSF53098">
    <property type="entry name" value="Ribonuclease H-like"/>
    <property type="match status" value="1"/>
</dbReference>
<dbReference type="PRINTS" id="PR00106">
    <property type="entry name" value="DNAPOLB"/>
</dbReference>
<dbReference type="Pfam" id="PF00136">
    <property type="entry name" value="DNA_pol_B"/>
    <property type="match status" value="2"/>
</dbReference>
<feature type="compositionally biased region" description="Acidic residues" evidence="15">
    <location>
        <begin position="1195"/>
        <end position="1210"/>
    </location>
</feature>
<feature type="compositionally biased region" description="Polar residues" evidence="15">
    <location>
        <begin position="79"/>
        <end position="88"/>
    </location>
</feature>
<dbReference type="CDD" id="cd05778">
    <property type="entry name" value="DNA_polB_zeta_exo"/>
    <property type="match status" value="1"/>
</dbReference>
<dbReference type="PANTHER" id="PTHR45812">
    <property type="entry name" value="DNA POLYMERASE ZETA CATALYTIC SUBUNIT"/>
    <property type="match status" value="1"/>
</dbReference>
<dbReference type="OrthoDB" id="2414538at2759"/>
<feature type="compositionally biased region" description="Basic and acidic residues" evidence="15">
    <location>
        <begin position="2330"/>
        <end position="2355"/>
    </location>
</feature>
<evidence type="ECO:0000256" key="12">
    <source>
        <dbReference type="ARBA" id="ARBA00023014"/>
    </source>
</evidence>
<dbReference type="InterPro" id="IPR017964">
    <property type="entry name" value="DNA-dir_DNA_pol_B_CS"/>
</dbReference>
<keyword evidence="12" id="KW-0411">Iron-sulfur</keyword>
<evidence type="ECO:0000259" key="17">
    <source>
        <dbReference type="Pfam" id="PF03104"/>
    </source>
</evidence>
<feature type="region of interest" description="Disordered" evidence="15">
    <location>
        <begin position="2586"/>
        <end position="2612"/>
    </location>
</feature>
<dbReference type="InterPro" id="IPR012337">
    <property type="entry name" value="RNaseH-like_sf"/>
</dbReference>
<proteinExistence type="inferred from homology"/>
<organism evidence="20 21">
    <name type="scientific">Chlamydomonas eustigma</name>
    <dbReference type="NCBI Taxonomy" id="1157962"/>
    <lineage>
        <taxon>Eukaryota</taxon>
        <taxon>Viridiplantae</taxon>
        <taxon>Chlorophyta</taxon>
        <taxon>core chlorophytes</taxon>
        <taxon>Chlorophyceae</taxon>
        <taxon>CS clade</taxon>
        <taxon>Chlamydomonadales</taxon>
        <taxon>Chlamydomonadaceae</taxon>
        <taxon>Chlamydomonas</taxon>
    </lineage>
</organism>
<dbReference type="Pfam" id="PF24055">
    <property type="entry name" value="POL3_N"/>
    <property type="match status" value="1"/>
</dbReference>
<evidence type="ECO:0000259" key="16">
    <source>
        <dbReference type="Pfam" id="PF00136"/>
    </source>
</evidence>
<evidence type="ECO:0000256" key="8">
    <source>
        <dbReference type="ARBA" id="ARBA00022763"/>
    </source>
</evidence>
<feature type="region of interest" description="Disordered" evidence="15">
    <location>
        <begin position="1169"/>
        <end position="1232"/>
    </location>
</feature>
<feature type="domain" description="DNA-directed DNA polymerase family B exonuclease" evidence="17">
    <location>
        <begin position="2743"/>
        <end position="2863"/>
    </location>
</feature>
<keyword evidence="7" id="KW-0479">Metal-binding</keyword>
<evidence type="ECO:0000256" key="14">
    <source>
        <dbReference type="ARBA" id="ARBA00049244"/>
    </source>
</evidence>
<dbReference type="SUPFAM" id="SSF56672">
    <property type="entry name" value="DNA/RNA polymerases"/>
    <property type="match status" value="1"/>
</dbReference>
<feature type="region of interest" description="Disordered" evidence="15">
    <location>
        <begin position="853"/>
        <end position="879"/>
    </location>
</feature>
<dbReference type="EC" id="2.7.7.7" evidence="3"/>
<feature type="domain" description="DNA-directed DNA polymerase family B multifunctional" evidence="16">
    <location>
        <begin position="3135"/>
        <end position="3423"/>
    </location>
</feature>
<evidence type="ECO:0000259" key="19">
    <source>
        <dbReference type="Pfam" id="PF24055"/>
    </source>
</evidence>
<dbReference type="InterPro" id="IPR043502">
    <property type="entry name" value="DNA/RNA_pol_sf"/>
</dbReference>
<evidence type="ECO:0000256" key="5">
    <source>
        <dbReference type="ARBA" id="ARBA00022679"/>
    </source>
</evidence>
<comment type="similarity">
    <text evidence="2">Belongs to the DNA polymerase type-B family.</text>
</comment>
<dbReference type="Gene3D" id="1.10.287.690">
    <property type="entry name" value="Helix hairpin bin"/>
    <property type="match status" value="1"/>
</dbReference>
<protein>
    <recommendedName>
        <fullName evidence="4">DNA polymerase zeta catalytic subunit</fullName>
        <ecNumber evidence="3">2.7.7.7</ecNumber>
    </recommendedName>
</protein>
<evidence type="ECO:0000256" key="6">
    <source>
        <dbReference type="ARBA" id="ARBA00022695"/>
    </source>
</evidence>
<accession>A0A250XAU5</accession>
<keyword evidence="10" id="KW-0239">DNA-directed DNA polymerase</keyword>
<dbReference type="InterPro" id="IPR025687">
    <property type="entry name" value="Znf-C4pol"/>
</dbReference>
<evidence type="ECO:0000256" key="1">
    <source>
        <dbReference type="ARBA" id="ARBA00001966"/>
    </source>
</evidence>
<dbReference type="GO" id="GO:0000166">
    <property type="term" value="F:nucleotide binding"/>
    <property type="evidence" value="ECO:0007669"/>
    <property type="project" value="InterPro"/>
</dbReference>
<feature type="domain" description="DNA-directed DNA polymerase family B multifunctional" evidence="16">
    <location>
        <begin position="2934"/>
        <end position="3103"/>
    </location>
</feature>